<name>A0A428PNF7_9HYPO</name>
<accession>A0A428PNF7</accession>
<dbReference type="InterPro" id="IPR050452">
    <property type="entry name" value="Metacaspase"/>
</dbReference>
<keyword evidence="3" id="KW-0788">Thiol protease</keyword>
<dbReference type="GO" id="GO:0004197">
    <property type="term" value="F:cysteine-type endopeptidase activity"/>
    <property type="evidence" value="ECO:0007669"/>
    <property type="project" value="InterPro"/>
</dbReference>
<dbReference type="InterPro" id="IPR011600">
    <property type="entry name" value="Pept_C14_caspase"/>
</dbReference>
<evidence type="ECO:0000256" key="1">
    <source>
        <dbReference type="ARBA" id="ARBA00009005"/>
    </source>
</evidence>
<dbReference type="GO" id="GO:0006508">
    <property type="term" value="P:proteolysis"/>
    <property type="evidence" value="ECO:0007669"/>
    <property type="project" value="InterPro"/>
</dbReference>
<feature type="domain" description="Peptidase C14 caspase" evidence="5">
    <location>
        <begin position="5"/>
        <end position="282"/>
    </location>
</feature>
<evidence type="ECO:0000256" key="2">
    <source>
        <dbReference type="ARBA" id="ARBA00022703"/>
    </source>
</evidence>
<evidence type="ECO:0000313" key="7">
    <source>
        <dbReference type="Proteomes" id="UP000288168"/>
    </source>
</evidence>
<gene>
    <name evidence="6" type="ORF">CEP54_009803</name>
</gene>
<evidence type="ECO:0000313" key="6">
    <source>
        <dbReference type="EMBL" id="RSL54592.1"/>
    </source>
</evidence>
<keyword evidence="3" id="KW-0645">Protease</keyword>
<proteinExistence type="inferred from homology"/>
<dbReference type="GO" id="GO:0005737">
    <property type="term" value="C:cytoplasm"/>
    <property type="evidence" value="ECO:0007669"/>
    <property type="project" value="TreeGrafter"/>
</dbReference>
<evidence type="ECO:0000256" key="3">
    <source>
        <dbReference type="ARBA" id="ARBA00022807"/>
    </source>
</evidence>
<keyword evidence="7" id="KW-1185">Reference proteome</keyword>
<evidence type="ECO:0000256" key="4">
    <source>
        <dbReference type="ARBA" id="ARBA00023145"/>
    </source>
</evidence>
<keyword evidence="2" id="KW-0053">Apoptosis</keyword>
<evidence type="ECO:0000259" key="5">
    <source>
        <dbReference type="Pfam" id="PF00656"/>
    </source>
</evidence>
<dbReference type="InterPro" id="IPR029030">
    <property type="entry name" value="Caspase-like_dom_sf"/>
</dbReference>
<keyword evidence="3" id="KW-0378">Hydrolase</keyword>
<dbReference type="AlphaFoldDB" id="A0A428PNF7"/>
<dbReference type="EMBL" id="NKCI01000109">
    <property type="protein sequence ID" value="RSL54592.1"/>
    <property type="molecule type" value="Genomic_DNA"/>
</dbReference>
<comment type="similarity">
    <text evidence="1">Belongs to the peptidase C14B family.</text>
</comment>
<dbReference type="Gene3D" id="3.40.50.1460">
    <property type="match status" value="1"/>
</dbReference>
<dbReference type="OrthoDB" id="3223806at2759"/>
<dbReference type="Pfam" id="PF00656">
    <property type="entry name" value="Peptidase_C14"/>
    <property type="match status" value="1"/>
</dbReference>
<organism evidence="6 7">
    <name type="scientific">Fusarium duplospermum</name>
    <dbReference type="NCBI Taxonomy" id="1325734"/>
    <lineage>
        <taxon>Eukaryota</taxon>
        <taxon>Fungi</taxon>
        <taxon>Dikarya</taxon>
        <taxon>Ascomycota</taxon>
        <taxon>Pezizomycotina</taxon>
        <taxon>Sordariomycetes</taxon>
        <taxon>Hypocreomycetidae</taxon>
        <taxon>Hypocreales</taxon>
        <taxon>Nectriaceae</taxon>
        <taxon>Fusarium</taxon>
        <taxon>Fusarium solani species complex</taxon>
    </lineage>
</organism>
<dbReference type="SUPFAM" id="SSF52129">
    <property type="entry name" value="Caspase-like"/>
    <property type="match status" value="1"/>
</dbReference>
<comment type="caution">
    <text evidence="6">The sequence shown here is derived from an EMBL/GenBank/DDBJ whole genome shotgun (WGS) entry which is preliminary data.</text>
</comment>
<dbReference type="PANTHER" id="PTHR48104">
    <property type="entry name" value="METACASPASE-4"/>
    <property type="match status" value="1"/>
</dbReference>
<dbReference type="PANTHER" id="PTHR48104:SF30">
    <property type="entry name" value="METACASPASE-1"/>
    <property type="match status" value="1"/>
</dbReference>
<reference evidence="6 7" key="1">
    <citation type="submission" date="2017-06" db="EMBL/GenBank/DDBJ databases">
        <title>Comparative genomic analysis of Ambrosia Fusariam Clade fungi.</title>
        <authorList>
            <person name="Stajich J.E."/>
            <person name="Carrillo J."/>
            <person name="Kijimoto T."/>
            <person name="Eskalen A."/>
            <person name="O'Donnell K."/>
            <person name="Kasson M."/>
        </authorList>
    </citation>
    <scope>NUCLEOTIDE SEQUENCE [LARGE SCALE GENOMIC DNA]</scope>
    <source>
        <strain evidence="6 7">NRRL62584</strain>
    </source>
</reference>
<keyword evidence="4" id="KW-0865">Zymogen</keyword>
<dbReference type="Proteomes" id="UP000288168">
    <property type="component" value="Unassembled WGS sequence"/>
</dbReference>
<dbReference type="GO" id="GO:0006915">
    <property type="term" value="P:apoptotic process"/>
    <property type="evidence" value="ECO:0007669"/>
    <property type="project" value="UniProtKB-KW"/>
</dbReference>
<sequence length="635" mass="70968">MPKKKYALLVGIDSYLNGSRTSSDGQQLLLRPLRGCVKDVKDMKNFLENYSFDEITSLTSPNLNPEEPTELSPTFSNIRTSFDSIRSQVERGDTFFFHYSGHGAQLPRVRESPADRLKDPSLLTMDFCDGQPALRGWQLNQWLQDLHTKGVHIVVSLDSCYSGGAWRDDNTTYRTPQDWPNDIGNLPADEAAAAAADPEHPDSPYRDARVEPCWSINPENFTLLTACDVLERAAETTVDGESMGAFTNALLTYVRGGASTTTYRMIRNHLSGKLGCQTPKIYGHDRQIFLRTSEPLSVTRLSIQIRDGQILVPVGKAHGVHQGSEFMLSQKNMIVSIQKANDFDSIAEGPSGLADQQHHMAIPSRWNFGEKPFQVLVDPAFGPAFRTFLRESLNNRISGVVDVIPNSEDHQGTDLLRLEKEGDEVKILGPRSLIGYDVPVRPLRIRGNDAATLAEESAAPLAHLGRFRSVLNDPREMLSSLQQPFEVKWTPENVTVPTASYPTNQKFLFEFTSKSSDELYVALILFSPEFKIRQVYPSDDSSRPVRPGSDFDVTVTMCLPKAPGSVEDTLHYSGRRDILRTIVTRGKQVSWASLELPPIWEAKEIKVAQDKGFDRDGEATENVRLWINDKEIITG</sequence>
<protein>
    <recommendedName>
        <fullName evidence="5">Peptidase C14 caspase domain-containing protein</fullName>
    </recommendedName>
</protein>